<proteinExistence type="predicted"/>
<reference evidence="4" key="1">
    <citation type="submission" date="2017-02" db="UniProtKB">
        <authorList>
            <consortium name="WormBaseParasite"/>
        </authorList>
    </citation>
    <scope>IDENTIFICATION</scope>
</reference>
<dbReference type="WBParaSite" id="HPLM_0000057301-mRNA-1">
    <property type="protein sequence ID" value="HPLM_0000057301-mRNA-1"/>
    <property type="gene ID" value="HPLM_0000057301"/>
</dbReference>
<protein>
    <submittedName>
        <fullName evidence="4">Piwi domain-containing protein</fullName>
    </submittedName>
</protein>
<dbReference type="STRING" id="6290.A0A0N4VTF6"/>
<accession>A0A0N4VTF6</accession>
<sequence length="117" mass="13631">MWSDAEDDLFDDFTDAVPAAAEDAQGDSFDTGSQRSFDGKNMHANSIPRDTQRRDRIVVSFDNDHGEPVEPSNEFEKMLLREGIEVRRDENYRKYMYIGILWPMYPCLDETRFIISL</sequence>
<evidence type="ECO:0000313" key="3">
    <source>
        <dbReference type="Proteomes" id="UP000268014"/>
    </source>
</evidence>
<dbReference type="Proteomes" id="UP000268014">
    <property type="component" value="Unassembled WGS sequence"/>
</dbReference>
<reference evidence="2 3" key="2">
    <citation type="submission" date="2018-11" db="EMBL/GenBank/DDBJ databases">
        <authorList>
            <consortium name="Pathogen Informatics"/>
        </authorList>
    </citation>
    <scope>NUCLEOTIDE SEQUENCE [LARGE SCALE GENOMIC DNA]</scope>
    <source>
        <strain evidence="2 3">MHpl1</strain>
    </source>
</reference>
<keyword evidence="3" id="KW-1185">Reference proteome</keyword>
<feature type="region of interest" description="Disordered" evidence="1">
    <location>
        <begin position="13"/>
        <end position="49"/>
    </location>
</feature>
<evidence type="ECO:0000313" key="4">
    <source>
        <dbReference type="WBParaSite" id="HPLM_0000057301-mRNA-1"/>
    </source>
</evidence>
<dbReference type="OrthoDB" id="27031at2759"/>
<gene>
    <name evidence="2" type="ORF">HPLM_LOCUS574</name>
</gene>
<evidence type="ECO:0000313" key="2">
    <source>
        <dbReference type="EMBL" id="VDO05765.1"/>
    </source>
</evidence>
<name>A0A0N4VTF6_HAEPC</name>
<evidence type="ECO:0000256" key="1">
    <source>
        <dbReference type="SAM" id="MobiDB-lite"/>
    </source>
</evidence>
<organism evidence="4">
    <name type="scientific">Haemonchus placei</name>
    <name type="common">Barber's pole worm</name>
    <dbReference type="NCBI Taxonomy" id="6290"/>
    <lineage>
        <taxon>Eukaryota</taxon>
        <taxon>Metazoa</taxon>
        <taxon>Ecdysozoa</taxon>
        <taxon>Nematoda</taxon>
        <taxon>Chromadorea</taxon>
        <taxon>Rhabditida</taxon>
        <taxon>Rhabditina</taxon>
        <taxon>Rhabditomorpha</taxon>
        <taxon>Strongyloidea</taxon>
        <taxon>Trichostrongylidae</taxon>
        <taxon>Haemonchus</taxon>
    </lineage>
</organism>
<dbReference type="EMBL" id="UZAF01000437">
    <property type="protein sequence ID" value="VDO05765.1"/>
    <property type="molecule type" value="Genomic_DNA"/>
</dbReference>
<dbReference type="AlphaFoldDB" id="A0A0N4VTF6"/>